<dbReference type="GeneID" id="25394780"/>
<evidence type="ECO:0000313" key="1">
    <source>
        <dbReference type="EMBL" id="AEG17947.1"/>
    </source>
</evidence>
<organism evidence="1 2">
    <name type="scientific">Methanobacterium paludis (strain DSM 25820 / JCM 18151 / SWAN1)</name>
    <dbReference type="NCBI Taxonomy" id="868131"/>
    <lineage>
        <taxon>Archaea</taxon>
        <taxon>Methanobacteriati</taxon>
        <taxon>Methanobacteriota</taxon>
        <taxon>Methanomada group</taxon>
        <taxon>Methanobacteria</taxon>
        <taxon>Methanobacteriales</taxon>
        <taxon>Methanobacteriaceae</taxon>
        <taxon>Methanobacterium</taxon>
    </lineage>
</organism>
<dbReference type="STRING" id="868131.MSWAN_0922"/>
<dbReference type="Proteomes" id="UP000009231">
    <property type="component" value="Chromosome"/>
</dbReference>
<dbReference type="HOGENOM" id="CLU_1792131_0_0_2"/>
<dbReference type="OrthoDB" id="81723at2157"/>
<gene>
    <name evidence="1" type="ordered locus">MSWAN_0922</name>
</gene>
<evidence type="ECO:0008006" key="3">
    <source>
        <dbReference type="Google" id="ProtNLM"/>
    </source>
</evidence>
<evidence type="ECO:0000313" key="2">
    <source>
        <dbReference type="Proteomes" id="UP000009231"/>
    </source>
</evidence>
<dbReference type="eggNOG" id="arCOG03226">
    <property type="taxonomic scope" value="Archaea"/>
</dbReference>
<dbReference type="AlphaFoldDB" id="F6D2L3"/>
<protein>
    <recommendedName>
        <fullName evidence="3">Methanogenesis marker protein 7</fullName>
    </recommendedName>
</protein>
<sequence length="161" mass="18945">MYTIIFFCGGFYRFDELVEFIEDVGGIILREDHFQVSRGDYFLAEEIRVILILPKDEIKSLKSIAKDIKGRIEDIKIEDSQKRVMQSYIPVYNILCIIGDWVSKENFVNVIECPCSASIYPELDNRICIDELEKILDDMCTLEIAEYRMYNGKKEYRIKDD</sequence>
<dbReference type="Pfam" id="PF04609">
    <property type="entry name" value="MCR_C"/>
    <property type="match status" value="1"/>
</dbReference>
<dbReference type="EMBL" id="CP002772">
    <property type="protein sequence ID" value="AEG17947.1"/>
    <property type="molecule type" value="Genomic_DNA"/>
</dbReference>
<dbReference type="KEGG" id="mew:MSWAN_0922"/>
<dbReference type="InterPro" id="IPR026327">
    <property type="entry name" value="Me_CoM_Rdtase_prot-C-like"/>
</dbReference>
<dbReference type="RefSeq" id="WP_013825449.1">
    <property type="nucleotide sequence ID" value="NC_015574.1"/>
</dbReference>
<reference evidence="1 2" key="1">
    <citation type="journal article" date="2014" name="Int. J. Syst. Evol. Microbiol.">
        <title>Methanobacterium paludis sp. nov. and a novel strain of Methanobacterium lacus isolated from northern peatlands.</title>
        <authorList>
            <person name="Cadillo-Quiroz H."/>
            <person name="Brauer S.L."/>
            <person name="Goodson N."/>
            <person name="Yavitt J.B."/>
            <person name="Zinder S.H."/>
        </authorList>
    </citation>
    <scope>NUCLEOTIDE SEQUENCE [LARGE SCALE GENOMIC DNA]</scope>
    <source>
        <strain evidence="2">DSM 25820 / JCM 18151 / SWAN1</strain>
    </source>
</reference>
<keyword evidence="2" id="KW-1185">Reference proteome</keyword>
<accession>F6D2L3</accession>
<proteinExistence type="predicted"/>
<name>F6D2L3_METPW</name>